<evidence type="ECO:0000256" key="6">
    <source>
        <dbReference type="ARBA" id="ARBA00023136"/>
    </source>
</evidence>
<keyword evidence="9" id="KW-1185">Reference proteome</keyword>
<organism evidence="8 9">
    <name type="scientific">Glossina morsitans morsitans</name>
    <name type="common">Savannah tsetse fly</name>
    <dbReference type="NCBI Taxonomy" id="37546"/>
    <lineage>
        <taxon>Eukaryota</taxon>
        <taxon>Metazoa</taxon>
        <taxon>Ecdysozoa</taxon>
        <taxon>Arthropoda</taxon>
        <taxon>Hexapoda</taxon>
        <taxon>Insecta</taxon>
        <taxon>Pterygota</taxon>
        <taxon>Neoptera</taxon>
        <taxon>Endopterygota</taxon>
        <taxon>Diptera</taxon>
        <taxon>Brachycera</taxon>
        <taxon>Muscomorpha</taxon>
        <taxon>Hippoboscoidea</taxon>
        <taxon>Glossinidae</taxon>
        <taxon>Glossina</taxon>
    </lineage>
</organism>
<comment type="function">
    <text evidence="7">Component of the MICOS complex, a large protein complex of the mitochondrial inner membrane that plays crucial roles in the maintenance of crista junctions, inner membrane architecture, and formation of contact sites to the outer membrane.</text>
</comment>
<evidence type="ECO:0000256" key="2">
    <source>
        <dbReference type="ARBA" id="ARBA00022692"/>
    </source>
</evidence>
<dbReference type="AlphaFoldDB" id="A0A1B0FHD5"/>
<proteinExistence type="inferred from homology"/>
<dbReference type="EnsemblMetazoa" id="GMOY003152-RA">
    <property type="protein sequence ID" value="GMOY003152-PA"/>
    <property type="gene ID" value="GMOY003152"/>
</dbReference>
<evidence type="ECO:0000313" key="9">
    <source>
        <dbReference type="Proteomes" id="UP000092444"/>
    </source>
</evidence>
<keyword evidence="4" id="KW-1133">Transmembrane helix</keyword>
<dbReference type="STRING" id="37546.A0A1B0FHD5"/>
<comment type="subunit">
    <text evidence="7">Component of the mitochondrial contact site and cristae organizing system (MICOS) complex.</text>
</comment>
<dbReference type="PANTHER" id="PTHR15415:SF7">
    <property type="entry name" value="MICOS COMPLEX SUBUNIT MIC60"/>
    <property type="match status" value="1"/>
</dbReference>
<sequence length="193" mass="22206">MYEYLVTFHGCLGATVVKGCGKEIGTIFPGIDLTKRKLNLTPEDFDLFTTHAYSHVLALQKELQRLQTDGELRLKRTIDSMRGDNASDTAEPHTDHLQDVVNMKESELKHQYTRELVNKMATERANYKLQLAAVLGKVRGMDAAMQEINVELEEFFLPYRGRRAYNSCYTKSFSLICNRFSYLSLQIPFQKQK</sequence>
<dbReference type="GO" id="GO:0042407">
    <property type="term" value="P:cristae formation"/>
    <property type="evidence" value="ECO:0007669"/>
    <property type="project" value="TreeGrafter"/>
</dbReference>
<keyword evidence="6" id="KW-0472">Membrane</keyword>
<reference evidence="8" key="1">
    <citation type="submission" date="2020-05" db="UniProtKB">
        <authorList>
            <consortium name="EnsemblMetazoa"/>
        </authorList>
    </citation>
    <scope>IDENTIFICATION</scope>
    <source>
        <strain evidence="8">Yale</strain>
    </source>
</reference>
<evidence type="ECO:0000313" key="8">
    <source>
        <dbReference type="EnsemblMetazoa" id="GMOY003152-PA"/>
    </source>
</evidence>
<evidence type="ECO:0000256" key="5">
    <source>
        <dbReference type="ARBA" id="ARBA00023128"/>
    </source>
</evidence>
<comment type="subcellular location">
    <subcellularLocation>
        <location evidence="7">Mitochondrion inner membrane</location>
        <topology evidence="7">Single-pass membrane protein</topology>
    </subcellularLocation>
</comment>
<keyword evidence="5 7" id="KW-0496">Mitochondrion</keyword>
<dbReference type="PANTHER" id="PTHR15415">
    <property type="entry name" value="MITOFILIN"/>
    <property type="match status" value="1"/>
</dbReference>
<evidence type="ECO:0000256" key="4">
    <source>
        <dbReference type="ARBA" id="ARBA00022989"/>
    </source>
</evidence>
<evidence type="ECO:0000256" key="7">
    <source>
        <dbReference type="RuleBase" id="RU363000"/>
    </source>
</evidence>
<keyword evidence="2 7" id="KW-0812">Transmembrane</keyword>
<accession>A0A1B0FHD5</accession>
<protein>
    <recommendedName>
        <fullName evidence="7">MICOS complex subunit MIC60</fullName>
    </recommendedName>
    <alternativeName>
        <fullName evidence="7">Mitofilin</fullName>
    </alternativeName>
</protein>
<evidence type="ECO:0000256" key="3">
    <source>
        <dbReference type="ARBA" id="ARBA00022792"/>
    </source>
</evidence>
<dbReference type="GO" id="GO:0061617">
    <property type="term" value="C:MICOS complex"/>
    <property type="evidence" value="ECO:0007669"/>
    <property type="project" value="TreeGrafter"/>
</dbReference>
<dbReference type="Proteomes" id="UP000092444">
    <property type="component" value="Unassembled WGS sequence"/>
</dbReference>
<dbReference type="InterPro" id="IPR019133">
    <property type="entry name" value="MIC60"/>
</dbReference>
<dbReference type="EMBL" id="CCAG010019049">
    <property type="status" value="NOT_ANNOTATED_CDS"/>
    <property type="molecule type" value="Genomic_DNA"/>
</dbReference>
<keyword evidence="3 7" id="KW-0999">Mitochondrion inner membrane</keyword>
<comment type="similarity">
    <text evidence="1 7">Belongs to the MICOS complex subunit Mic60 family.</text>
</comment>
<evidence type="ECO:0000256" key="1">
    <source>
        <dbReference type="ARBA" id="ARBA00010877"/>
    </source>
</evidence>
<name>A0A1B0FHD5_GLOMM</name>
<dbReference type="Pfam" id="PF09731">
    <property type="entry name" value="Mitofilin"/>
    <property type="match status" value="1"/>
</dbReference>